<dbReference type="Proteomes" id="UP000680839">
    <property type="component" value="Chromosome"/>
</dbReference>
<gene>
    <name evidence="1" type="ORF">KMZ29_21230</name>
</gene>
<organism evidence="1 2">
    <name type="scientific">Bradyrhizobium sediminis</name>
    <dbReference type="NCBI Taxonomy" id="2840469"/>
    <lineage>
        <taxon>Bacteria</taxon>
        <taxon>Pseudomonadati</taxon>
        <taxon>Pseudomonadota</taxon>
        <taxon>Alphaproteobacteria</taxon>
        <taxon>Hyphomicrobiales</taxon>
        <taxon>Nitrobacteraceae</taxon>
        <taxon>Bradyrhizobium</taxon>
    </lineage>
</organism>
<sequence length="59" mass="6740">MDAITRCRAFEAFCRQRAKMADENEHFWLTQADSWAKRLSNGSIDELEESKTPPNAAPP</sequence>
<reference evidence="1" key="1">
    <citation type="submission" date="2021-06" db="EMBL/GenBank/DDBJ databases">
        <title>Bradyrhizobium sp. S2-20-1 Genome sequencing.</title>
        <authorList>
            <person name="Jin L."/>
        </authorList>
    </citation>
    <scope>NUCLEOTIDE SEQUENCE</scope>
    <source>
        <strain evidence="1">S2-20-1</strain>
    </source>
</reference>
<accession>A0A975NCC8</accession>
<protein>
    <submittedName>
        <fullName evidence="1">Uncharacterized protein</fullName>
    </submittedName>
</protein>
<dbReference type="AlphaFoldDB" id="A0A975NCC8"/>
<dbReference type="RefSeq" id="WP_215621050.1">
    <property type="nucleotide sequence ID" value="NZ_CP076134.1"/>
</dbReference>
<name>A0A975NCC8_9BRAD</name>
<evidence type="ECO:0000313" key="2">
    <source>
        <dbReference type="Proteomes" id="UP000680839"/>
    </source>
</evidence>
<evidence type="ECO:0000313" key="1">
    <source>
        <dbReference type="EMBL" id="QWG12215.1"/>
    </source>
</evidence>
<proteinExistence type="predicted"/>
<dbReference type="EMBL" id="CP076134">
    <property type="protein sequence ID" value="QWG12215.1"/>
    <property type="molecule type" value="Genomic_DNA"/>
</dbReference>